<dbReference type="Proteomes" id="UP000198825">
    <property type="component" value="Chromosome I"/>
</dbReference>
<evidence type="ECO:0000256" key="1">
    <source>
        <dbReference type="SAM" id="MobiDB-lite"/>
    </source>
</evidence>
<organism evidence="2 3">
    <name type="scientific">Microlunatus sagamiharensis</name>
    <dbReference type="NCBI Taxonomy" id="546874"/>
    <lineage>
        <taxon>Bacteria</taxon>
        <taxon>Bacillati</taxon>
        <taxon>Actinomycetota</taxon>
        <taxon>Actinomycetes</taxon>
        <taxon>Propionibacteriales</taxon>
        <taxon>Propionibacteriaceae</taxon>
        <taxon>Microlunatus</taxon>
    </lineage>
</organism>
<keyword evidence="3" id="KW-1185">Reference proteome</keyword>
<dbReference type="STRING" id="546874.SAMN04488544_1612"/>
<evidence type="ECO:0008006" key="4">
    <source>
        <dbReference type="Google" id="ProtNLM"/>
    </source>
</evidence>
<accession>A0A1H2M8U6</accession>
<reference evidence="3" key="1">
    <citation type="submission" date="2016-10" db="EMBL/GenBank/DDBJ databases">
        <authorList>
            <person name="Varghese N."/>
            <person name="Submissions S."/>
        </authorList>
    </citation>
    <scope>NUCLEOTIDE SEQUENCE [LARGE SCALE GENOMIC DNA]</scope>
    <source>
        <strain evidence="3">DSM 21743</strain>
    </source>
</reference>
<name>A0A1H2M8U6_9ACTN</name>
<feature type="compositionally biased region" description="Basic residues" evidence="1">
    <location>
        <begin position="9"/>
        <end position="19"/>
    </location>
</feature>
<gene>
    <name evidence="2" type="ORF">SAMN04488544_1612</name>
</gene>
<evidence type="ECO:0000313" key="2">
    <source>
        <dbReference type="EMBL" id="SDU89670.1"/>
    </source>
</evidence>
<evidence type="ECO:0000313" key="3">
    <source>
        <dbReference type="Proteomes" id="UP000198825"/>
    </source>
</evidence>
<sequence>MRAWNTGRVARRPSKHLRAARPLSAGHAASETKADGAWVVRSVPGARATKEYRCPGCQQVVLPGTPHVVAWPAEGSSWAVTSPLEERRHWHTGCWQRRP</sequence>
<protein>
    <recommendedName>
        <fullName evidence="4">ATP/GTP-binding protein</fullName>
    </recommendedName>
</protein>
<dbReference type="AlphaFoldDB" id="A0A1H2M8U6"/>
<dbReference type="EMBL" id="LT629799">
    <property type="protein sequence ID" value="SDU89670.1"/>
    <property type="molecule type" value="Genomic_DNA"/>
</dbReference>
<feature type="region of interest" description="Disordered" evidence="1">
    <location>
        <begin position="1"/>
        <end position="34"/>
    </location>
</feature>
<proteinExistence type="predicted"/>